<evidence type="ECO:0000259" key="3">
    <source>
        <dbReference type="PROSITE" id="PS50195"/>
    </source>
</evidence>
<dbReference type="PANTHER" id="PTHR10555:SF170">
    <property type="entry name" value="FI18122P1"/>
    <property type="match status" value="1"/>
</dbReference>
<feature type="coiled-coil region" evidence="1">
    <location>
        <begin position="325"/>
        <end position="352"/>
    </location>
</feature>
<dbReference type="Gene3D" id="3.30.1520.10">
    <property type="entry name" value="Phox-like domain"/>
    <property type="match status" value="1"/>
</dbReference>
<dbReference type="SMART" id="SM00312">
    <property type="entry name" value="PX"/>
    <property type="match status" value="1"/>
</dbReference>
<evidence type="ECO:0000256" key="2">
    <source>
        <dbReference type="SAM" id="MobiDB-lite"/>
    </source>
</evidence>
<feature type="compositionally biased region" description="Basic and acidic residues" evidence="2">
    <location>
        <begin position="405"/>
        <end position="415"/>
    </location>
</feature>
<dbReference type="InterPro" id="IPR015404">
    <property type="entry name" value="Vps5_C"/>
</dbReference>
<reference evidence="4" key="1">
    <citation type="submission" date="2021-01" db="EMBL/GenBank/DDBJ databases">
        <authorList>
            <person name="Corre E."/>
            <person name="Pelletier E."/>
            <person name="Niang G."/>
            <person name="Scheremetjew M."/>
            <person name="Finn R."/>
            <person name="Kale V."/>
            <person name="Holt S."/>
            <person name="Cochrane G."/>
            <person name="Meng A."/>
            <person name="Brown T."/>
            <person name="Cohen L."/>
        </authorList>
    </citation>
    <scope>NUCLEOTIDE SEQUENCE</scope>
    <source>
        <strain evidence="4">GSO104</strain>
    </source>
</reference>
<dbReference type="PROSITE" id="PS50195">
    <property type="entry name" value="PX"/>
    <property type="match status" value="1"/>
</dbReference>
<proteinExistence type="predicted"/>
<dbReference type="GO" id="GO:0005768">
    <property type="term" value="C:endosome"/>
    <property type="evidence" value="ECO:0007669"/>
    <property type="project" value="TreeGrafter"/>
</dbReference>
<dbReference type="Pfam" id="PF09325">
    <property type="entry name" value="Vps5"/>
    <property type="match status" value="1"/>
</dbReference>
<dbReference type="InterPro" id="IPR027267">
    <property type="entry name" value="AH/BAR_dom_sf"/>
</dbReference>
<organism evidence="4">
    <name type="scientific">Ditylum brightwellii</name>
    <dbReference type="NCBI Taxonomy" id="49249"/>
    <lineage>
        <taxon>Eukaryota</taxon>
        <taxon>Sar</taxon>
        <taxon>Stramenopiles</taxon>
        <taxon>Ochrophyta</taxon>
        <taxon>Bacillariophyta</taxon>
        <taxon>Mediophyceae</taxon>
        <taxon>Lithodesmiophycidae</taxon>
        <taxon>Lithodesmiales</taxon>
        <taxon>Lithodesmiaceae</taxon>
        <taxon>Ditylum</taxon>
    </lineage>
</organism>
<protein>
    <recommendedName>
        <fullName evidence="3">PX domain-containing protein</fullName>
    </recommendedName>
</protein>
<name>A0A6U3TRU1_9STRA</name>
<dbReference type="Pfam" id="PF00787">
    <property type="entry name" value="PX"/>
    <property type="match status" value="1"/>
</dbReference>
<dbReference type="SUPFAM" id="SSF64268">
    <property type="entry name" value="PX domain"/>
    <property type="match status" value="1"/>
</dbReference>
<accession>A0A6U3TRU1</accession>
<sequence length="437" mass="49141">MVVRVSDTEQHGEGRSMYTTYKVVVENESKEGSVRRRYSDFQWLYGRLHTERPGAFVPIIQHQRAVQKSTRFSEELIEGRKVQLEQFLQRVTIHPELHDAPSLATFLFSSDELFEEAKKNSDQLDRFAGGAAAIEAAEDAASGKTTSWKERMKLKLQKTVTAISGTELEKTADEPEFSAMAEYVHDLDILVRALAKHASSLTKSTEDTANNLAEVGQIFEALSQAPSHQGHPVHTLLERLAQAAADVSSIWFERIDKEDIAFDAPMKDLTRAVQSAHRAIQSRNNVRLTYTTWQTKVKNRKNTLDKLRGRPGTPQEKTAKAVDDLKDAESSAAAAKTQLDEVSKRIRREIKRFRAHIETSIRSTMLEYTRIQIDSAKMLENEWDKLVPDIATDGQVEDLNQSFEPEMKAEAKQEESANDTEETTSSPPAAQASLQAV</sequence>
<dbReference type="InterPro" id="IPR036871">
    <property type="entry name" value="PX_dom_sf"/>
</dbReference>
<evidence type="ECO:0000313" key="4">
    <source>
        <dbReference type="EMBL" id="CAE4646583.1"/>
    </source>
</evidence>
<dbReference type="InterPro" id="IPR001683">
    <property type="entry name" value="PX_dom"/>
</dbReference>
<dbReference type="EMBL" id="HBNS01046225">
    <property type="protein sequence ID" value="CAE4646583.1"/>
    <property type="molecule type" value="Transcribed_RNA"/>
</dbReference>
<gene>
    <name evidence="4" type="ORF">DBRI00130_LOCUS35728</name>
</gene>
<dbReference type="Gene3D" id="1.20.1270.60">
    <property type="entry name" value="Arfaptin homology (AH) domain/BAR domain"/>
    <property type="match status" value="1"/>
</dbReference>
<dbReference type="SUPFAM" id="SSF103657">
    <property type="entry name" value="BAR/IMD domain-like"/>
    <property type="match status" value="1"/>
</dbReference>
<evidence type="ECO:0000256" key="1">
    <source>
        <dbReference type="SAM" id="Coils"/>
    </source>
</evidence>
<feature type="region of interest" description="Disordered" evidence="2">
    <location>
        <begin position="394"/>
        <end position="437"/>
    </location>
</feature>
<dbReference type="CDD" id="cd07596">
    <property type="entry name" value="BAR_SNX"/>
    <property type="match status" value="1"/>
</dbReference>
<feature type="domain" description="PX" evidence="3">
    <location>
        <begin position="1"/>
        <end position="114"/>
    </location>
</feature>
<dbReference type="GO" id="GO:0035091">
    <property type="term" value="F:phosphatidylinositol binding"/>
    <property type="evidence" value="ECO:0007669"/>
    <property type="project" value="InterPro"/>
</dbReference>
<keyword evidence="1" id="KW-0175">Coiled coil</keyword>
<dbReference type="PANTHER" id="PTHR10555">
    <property type="entry name" value="SORTING NEXIN"/>
    <property type="match status" value="1"/>
</dbReference>
<feature type="compositionally biased region" description="Low complexity" evidence="2">
    <location>
        <begin position="425"/>
        <end position="437"/>
    </location>
</feature>
<dbReference type="AlphaFoldDB" id="A0A6U3TRU1"/>